<accession>U2YME3</accession>
<dbReference type="AlphaFoldDB" id="U2YME3"/>
<evidence type="ECO:0000259" key="4">
    <source>
        <dbReference type="Pfam" id="PF25917"/>
    </source>
</evidence>
<feature type="region of interest" description="Disordered" evidence="3">
    <location>
        <begin position="375"/>
        <end position="402"/>
    </location>
</feature>
<reference evidence="6" key="1">
    <citation type="journal article" date="2013" name="Genome Announc.">
        <title>Draft Genome Sequence of Loktanella cinnabarina LL-001T, Isolated from Deep-Sea Floor Sediment.</title>
        <authorList>
            <person name="Nishi S."/>
            <person name="Tsubouchi T."/>
            <person name="Takaki Y."/>
            <person name="Koyanagi R."/>
            <person name="Satoh N."/>
            <person name="Maruyama T."/>
            <person name="Hatada Y."/>
        </authorList>
    </citation>
    <scope>NUCLEOTIDE SEQUENCE [LARGE SCALE GENOMIC DNA]</scope>
    <source>
        <strain evidence="6">LL-001</strain>
    </source>
</reference>
<feature type="coiled-coil region" evidence="2">
    <location>
        <begin position="127"/>
        <end position="154"/>
    </location>
</feature>
<dbReference type="OrthoDB" id="9806939at2"/>
<dbReference type="Proteomes" id="UP000016566">
    <property type="component" value="Unassembled WGS sequence"/>
</dbReference>
<name>U2YME3_9RHOB</name>
<dbReference type="Pfam" id="PF25917">
    <property type="entry name" value="BSH_RND"/>
    <property type="match status" value="1"/>
</dbReference>
<dbReference type="eggNOG" id="COG0845">
    <property type="taxonomic scope" value="Bacteria"/>
</dbReference>
<dbReference type="RefSeq" id="WP_021694432.1">
    <property type="nucleotide sequence ID" value="NZ_BATB01000034.1"/>
</dbReference>
<gene>
    <name evidence="6" type="ORF">MBELCI_2383</name>
</gene>
<dbReference type="PANTHER" id="PTHR30469:SF29">
    <property type="entry name" value="BLR2860 PROTEIN"/>
    <property type="match status" value="1"/>
</dbReference>
<dbReference type="PANTHER" id="PTHR30469">
    <property type="entry name" value="MULTIDRUG RESISTANCE PROTEIN MDTA"/>
    <property type="match status" value="1"/>
</dbReference>
<sequence>MTTHAETTGPDTGRTPLSFESDKGSSKSKFVAGGLVLALLGWMGSGFVLPSEPEVTEASVEQAPRRVAVAVQNSVAQTVAQVFAAEGQALAERDTQILAETGGQIAEVPVRRGAEVEAGDVIARFETAQGDAELTQAQEERNRAQREFDNAQTLLERGTSTVDRVAQARSTLAAAEAAVTAAEVALGDTIVRAPFDGRIETLEVEEGEFVNSGAQVARIVDNTPLKIAIQIPQQQLADIEAGQAAQVAFITGETAEGEVRFVGRSADAQTRTFTAEIEVPNADGAIPAGISAQVRIATGEQVAHFVSPAILSLGTDGTLGIKTVDAEERVAFQEVEIIRAQTDGIWIGGLPETARIISVGQGFVNDGELVDARADEAQQETPTGPEPVVLGASGGADEEVVQ</sequence>
<dbReference type="NCBIfam" id="TIGR01730">
    <property type="entry name" value="RND_mfp"/>
    <property type="match status" value="1"/>
</dbReference>
<dbReference type="Gene3D" id="2.40.50.100">
    <property type="match status" value="1"/>
</dbReference>
<dbReference type="EMBL" id="BATB01000034">
    <property type="protein sequence ID" value="GAD56331.1"/>
    <property type="molecule type" value="Genomic_DNA"/>
</dbReference>
<evidence type="ECO:0000313" key="6">
    <source>
        <dbReference type="EMBL" id="GAD56331.1"/>
    </source>
</evidence>
<feature type="domain" description="CusB-like beta-barrel" evidence="5">
    <location>
        <begin position="228"/>
        <end position="298"/>
    </location>
</feature>
<feature type="region of interest" description="Disordered" evidence="3">
    <location>
        <begin position="1"/>
        <end position="27"/>
    </location>
</feature>
<evidence type="ECO:0000259" key="5">
    <source>
        <dbReference type="Pfam" id="PF25954"/>
    </source>
</evidence>
<evidence type="ECO:0000256" key="2">
    <source>
        <dbReference type="SAM" id="Coils"/>
    </source>
</evidence>
<comment type="similarity">
    <text evidence="1">Belongs to the membrane fusion protein (MFP) (TC 8.A.1) family.</text>
</comment>
<organism evidence="6 7">
    <name type="scientific">Limimaricola cinnabarinus LL-001</name>
    <dbReference type="NCBI Taxonomy" id="1337093"/>
    <lineage>
        <taxon>Bacteria</taxon>
        <taxon>Pseudomonadati</taxon>
        <taxon>Pseudomonadota</taxon>
        <taxon>Alphaproteobacteria</taxon>
        <taxon>Rhodobacterales</taxon>
        <taxon>Paracoccaceae</taxon>
        <taxon>Limimaricola</taxon>
    </lineage>
</organism>
<feature type="compositionally biased region" description="Polar residues" evidence="3">
    <location>
        <begin position="1"/>
        <end position="10"/>
    </location>
</feature>
<dbReference type="Pfam" id="PF25954">
    <property type="entry name" value="Beta-barrel_RND_2"/>
    <property type="match status" value="1"/>
</dbReference>
<dbReference type="InterPro" id="IPR058625">
    <property type="entry name" value="MdtA-like_BSH"/>
</dbReference>
<keyword evidence="7" id="KW-1185">Reference proteome</keyword>
<comment type="caution">
    <text evidence="6">The sequence shown here is derived from an EMBL/GenBank/DDBJ whole genome shotgun (WGS) entry which is preliminary data.</text>
</comment>
<protein>
    <submittedName>
        <fullName evidence="6">Membrane-fusion protein</fullName>
    </submittedName>
</protein>
<dbReference type="SUPFAM" id="SSF111369">
    <property type="entry name" value="HlyD-like secretion proteins"/>
    <property type="match status" value="1"/>
</dbReference>
<evidence type="ECO:0000256" key="3">
    <source>
        <dbReference type="SAM" id="MobiDB-lite"/>
    </source>
</evidence>
<dbReference type="InterPro" id="IPR006143">
    <property type="entry name" value="RND_pump_MFP"/>
</dbReference>
<dbReference type="GO" id="GO:0015562">
    <property type="term" value="F:efflux transmembrane transporter activity"/>
    <property type="evidence" value="ECO:0007669"/>
    <property type="project" value="TreeGrafter"/>
</dbReference>
<dbReference type="Gene3D" id="2.40.30.170">
    <property type="match status" value="1"/>
</dbReference>
<evidence type="ECO:0000256" key="1">
    <source>
        <dbReference type="ARBA" id="ARBA00009477"/>
    </source>
</evidence>
<keyword evidence="2" id="KW-0175">Coiled coil</keyword>
<dbReference type="InterPro" id="IPR058792">
    <property type="entry name" value="Beta-barrel_RND_2"/>
</dbReference>
<dbReference type="GO" id="GO:1990281">
    <property type="term" value="C:efflux pump complex"/>
    <property type="evidence" value="ECO:0007669"/>
    <property type="project" value="TreeGrafter"/>
</dbReference>
<feature type="domain" description="Multidrug resistance protein MdtA-like barrel-sandwich hybrid" evidence="4">
    <location>
        <begin position="96"/>
        <end position="221"/>
    </location>
</feature>
<dbReference type="Gene3D" id="1.10.287.470">
    <property type="entry name" value="Helix hairpin bin"/>
    <property type="match status" value="1"/>
</dbReference>
<evidence type="ECO:0000313" key="7">
    <source>
        <dbReference type="Proteomes" id="UP000016566"/>
    </source>
</evidence>
<proteinExistence type="inferred from homology"/>
<dbReference type="STRING" id="1337093.MBELCI_2383"/>